<evidence type="ECO:0000313" key="2">
    <source>
        <dbReference type="EMBL" id="KIK61219.1"/>
    </source>
</evidence>
<protein>
    <submittedName>
        <fullName evidence="2">Unplaced genomic scaffold GYMLUscaffold_24, whole genome shotgun sequence</fullName>
    </submittedName>
</protein>
<name>A0A0D0CF63_9AGAR</name>
<dbReference type="EMBL" id="KN834772">
    <property type="protein sequence ID" value="KIK61219.1"/>
    <property type="molecule type" value="Genomic_DNA"/>
</dbReference>
<feature type="compositionally biased region" description="Basic and acidic residues" evidence="1">
    <location>
        <begin position="47"/>
        <end position="70"/>
    </location>
</feature>
<feature type="compositionally biased region" description="Polar residues" evidence="1">
    <location>
        <begin position="550"/>
        <end position="564"/>
    </location>
</feature>
<dbReference type="HOGENOM" id="CLU_442148_0_0_1"/>
<evidence type="ECO:0000256" key="1">
    <source>
        <dbReference type="SAM" id="MobiDB-lite"/>
    </source>
</evidence>
<dbReference type="AlphaFoldDB" id="A0A0D0CF63"/>
<feature type="region of interest" description="Disordered" evidence="1">
    <location>
        <begin position="285"/>
        <end position="308"/>
    </location>
</feature>
<dbReference type="OrthoDB" id="2384350at2759"/>
<accession>A0A0D0CF63</accession>
<feature type="region of interest" description="Disordered" evidence="1">
    <location>
        <begin position="478"/>
        <end position="618"/>
    </location>
</feature>
<feature type="compositionally biased region" description="Low complexity" evidence="1">
    <location>
        <begin position="35"/>
        <end position="45"/>
    </location>
</feature>
<gene>
    <name evidence="2" type="ORF">GYMLUDRAFT_592114</name>
</gene>
<reference evidence="2 3" key="1">
    <citation type="submission" date="2014-04" db="EMBL/GenBank/DDBJ databases">
        <title>Evolutionary Origins and Diversification of the Mycorrhizal Mutualists.</title>
        <authorList>
            <consortium name="DOE Joint Genome Institute"/>
            <consortium name="Mycorrhizal Genomics Consortium"/>
            <person name="Kohler A."/>
            <person name="Kuo A."/>
            <person name="Nagy L.G."/>
            <person name="Floudas D."/>
            <person name="Copeland A."/>
            <person name="Barry K.W."/>
            <person name="Cichocki N."/>
            <person name="Veneault-Fourrey C."/>
            <person name="LaButti K."/>
            <person name="Lindquist E.A."/>
            <person name="Lipzen A."/>
            <person name="Lundell T."/>
            <person name="Morin E."/>
            <person name="Murat C."/>
            <person name="Riley R."/>
            <person name="Ohm R."/>
            <person name="Sun H."/>
            <person name="Tunlid A."/>
            <person name="Henrissat B."/>
            <person name="Grigoriev I.V."/>
            <person name="Hibbett D.S."/>
            <person name="Martin F."/>
        </authorList>
    </citation>
    <scope>NUCLEOTIDE SEQUENCE [LARGE SCALE GENOMIC DNA]</scope>
    <source>
        <strain evidence="2 3">FD-317 M1</strain>
    </source>
</reference>
<keyword evidence="3" id="KW-1185">Reference proteome</keyword>
<dbReference type="Proteomes" id="UP000053593">
    <property type="component" value="Unassembled WGS sequence"/>
</dbReference>
<feature type="region of interest" description="Disordered" evidence="1">
    <location>
        <begin position="35"/>
        <end position="141"/>
    </location>
</feature>
<organism evidence="2 3">
    <name type="scientific">Collybiopsis luxurians FD-317 M1</name>
    <dbReference type="NCBI Taxonomy" id="944289"/>
    <lineage>
        <taxon>Eukaryota</taxon>
        <taxon>Fungi</taxon>
        <taxon>Dikarya</taxon>
        <taxon>Basidiomycota</taxon>
        <taxon>Agaricomycotina</taxon>
        <taxon>Agaricomycetes</taxon>
        <taxon>Agaricomycetidae</taxon>
        <taxon>Agaricales</taxon>
        <taxon>Marasmiineae</taxon>
        <taxon>Omphalotaceae</taxon>
        <taxon>Collybiopsis</taxon>
        <taxon>Collybiopsis luxurians</taxon>
    </lineage>
</organism>
<evidence type="ECO:0000313" key="3">
    <source>
        <dbReference type="Proteomes" id="UP000053593"/>
    </source>
</evidence>
<proteinExistence type="predicted"/>
<feature type="region of interest" description="Disordered" evidence="1">
    <location>
        <begin position="337"/>
        <end position="454"/>
    </location>
</feature>
<feature type="compositionally biased region" description="Basic and acidic residues" evidence="1">
    <location>
        <begin position="540"/>
        <end position="549"/>
    </location>
</feature>
<sequence length="618" mass="67233">MEDSIFLRTRSQAPLPEASIDISRSPLKDARIASRSKASAAAEGIGSEEKDNAVVDGLEYSRKKLGDKRSPSPSNSDRFRLTKRFKSSPTGHNVAPSLAHARHLSDSSIFPKRSAVTSKPNSSSQSSTRHQSPTLPTKERAKSVPIFHSFRDFPVIDIRDIPTSPTRRTPKWEKLRITSTQKKLETIPDVPAESTPAKTTVPLRVSLEVTAIEPATPTFAKTIGMPANVILSPLTPLPETPRLQKLSGTADDAQDRFNAIRWGQDLLRPEEPLFVESTTAVKPPPVRNLRSRLPRPTNATASSLKARPESIAEKAAGTTPAITAPKQNAFDILMKKDQHRKGKGKAVEKPRAAALGGKAKFEASQTGEETKVKFPKAGSSKASTIKGKMKPRTKAQPQGKVPLIFDDEEEERPVEPLNEEVVYPLESLPTRDSLSPPNPPPRTSSPIFTPDVEDIRMTGVDDGILRMDNVGMDDVEMKAEDERVPEQDSTFPMEVESSVLIPEEAFQEAGPDIVPQVPSPLFTEVPSAAPSPLFSEPEFLDGKNPRDDPSPQNKPVETINASHNESTEVAADPLPSPPVDSSPRRTKASRLPPAPRATRSASSKMPTVEIPFSSESSG</sequence>